<keyword evidence="1" id="KW-0732">Signal</keyword>
<organism evidence="2 3">
    <name type="scientific">Candidatus Lachnoclostridium stercorigallinarum</name>
    <dbReference type="NCBI Taxonomy" id="2838634"/>
    <lineage>
        <taxon>Bacteria</taxon>
        <taxon>Bacillati</taxon>
        <taxon>Bacillota</taxon>
        <taxon>Clostridia</taxon>
        <taxon>Lachnospirales</taxon>
        <taxon>Lachnospiraceae</taxon>
    </lineage>
</organism>
<evidence type="ECO:0000256" key="1">
    <source>
        <dbReference type="SAM" id="SignalP"/>
    </source>
</evidence>
<reference evidence="2" key="2">
    <citation type="submission" date="2021-04" db="EMBL/GenBank/DDBJ databases">
        <authorList>
            <person name="Gilroy R."/>
        </authorList>
    </citation>
    <scope>NUCLEOTIDE SEQUENCE</scope>
    <source>
        <strain evidence="2">ChiBcec1-1093</strain>
    </source>
</reference>
<dbReference type="EMBL" id="DXBC01000173">
    <property type="protein sequence ID" value="HIZ80288.1"/>
    <property type="molecule type" value="Genomic_DNA"/>
</dbReference>
<dbReference type="AlphaFoldDB" id="A0A9D2K788"/>
<protein>
    <submittedName>
        <fullName evidence="2">Uncharacterized protein</fullName>
    </submittedName>
</protein>
<dbReference type="SUPFAM" id="SSF51445">
    <property type="entry name" value="(Trans)glycosidases"/>
    <property type="match status" value="1"/>
</dbReference>
<reference evidence="2" key="1">
    <citation type="journal article" date="2021" name="PeerJ">
        <title>Extensive microbial diversity within the chicken gut microbiome revealed by metagenomics and culture.</title>
        <authorList>
            <person name="Gilroy R."/>
            <person name="Ravi A."/>
            <person name="Getino M."/>
            <person name="Pursley I."/>
            <person name="Horton D.L."/>
            <person name="Alikhan N.F."/>
            <person name="Baker D."/>
            <person name="Gharbi K."/>
            <person name="Hall N."/>
            <person name="Watson M."/>
            <person name="Adriaenssens E.M."/>
            <person name="Foster-Nyarko E."/>
            <person name="Jarju S."/>
            <person name="Secka A."/>
            <person name="Antonio M."/>
            <person name="Oren A."/>
            <person name="Chaudhuri R.R."/>
            <person name="La Ragione R."/>
            <person name="Hildebrand F."/>
            <person name="Pallen M.J."/>
        </authorList>
    </citation>
    <scope>NUCLEOTIDE SEQUENCE</scope>
    <source>
        <strain evidence="2">ChiBcec1-1093</strain>
    </source>
</reference>
<dbReference type="InterPro" id="IPR017853">
    <property type="entry name" value="GH"/>
</dbReference>
<feature type="signal peptide" evidence="1">
    <location>
        <begin position="1"/>
        <end position="30"/>
    </location>
</feature>
<feature type="chain" id="PRO_5039688704" evidence="1">
    <location>
        <begin position="31"/>
        <end position="541"/>
    </location>
</feature>
<dbReference type="Proteomes" id="UP000824101">
    <property type="component" value="Unassembled WGS sequence"/>
</dbReference>
<evidence type="ECO:0000313" key="2">
    <source>
        <dbReference type="EMBL" id="HIZ80288.1"/>
    </source>
</evidence>
<proteinExistence type="predicted"/>
<gene>
    <name evidence="2" type="ORF">IAA17_10920</name>
</gene>
<evidence type="ECO:0000313" key="3">
    <source>
        <dbReference type="Proteomes" id="UP000824101"/>
    </source>
</evidence>
<name>A0A9D2K788_9FIRM</name>
<accession>A0A9D2K788</accession>
<dbReference type="Gene3D" id="3.20.20.80">
    <property type="entry name" value="Glycosidases"/>
    <property type="match status" value="1"/>
</dbReference>
<sequence length="541" mass="60008">MRIPVKGRQIAAAAAAAAVLGTGMTGQAWAAVGDRPEYWKAATYYSDDWVVNFWNSESVHMEEELAQIAADGFNSIILAVPWKEFQPMDGPGQVRYEEYAYEKLRRVLQAAEDQGLWVFLRVGYTWDYGGGSMSASRYRTLLSDGDMKTAWIDYVESLYQICSAYGNFAGGFLTWEDFWNFLQDTGNGKYQAEGTELAAAIGYQDYLRENYTLEELQQQFGLKEENFEEIGLPTSDEPLFLTFYQFYDQVMNELLKESQEAFPGLSMEVRLDMDPVPSVDGGLVGVSHGSTYGCGSADYTAAMYSVSMGRETEAGDMTAAEALTAMAANLASVLAQNGGKPLFLEQFLYFDDTPEFSYNPKLIPGERTAFLKGAEPLLSSLSCGYGVWAYRDYRNNSVYNSQFGLETRGWTFSGGAQIRREENDNQAYLPAGGRISQDLGVRSRQGRAGDRTLEFRAESGEPVTVSVSFGTEIYSVTVDGEQTVKLTFPQEGDELAVSSDGPVTVDDFYFYNLETEGLLYHEDGSEGELIQAVRELNAALP</sequence>
<comment type="caution">
    <text evidence="2">The sequence shown here is derived from an EMBL/GenBank/DDBJ whole genome shotgun (WGS) entry which is preliminary data.</text>
</comment>